<dbReference type="CDD" id="cd08512">
    <property type="entry name" value="PBP2_NikA_DppA_OppA_like_7"/>
    <property type="match status" value="1"/>
</dbReference>
<dbReference type="Pfam" id="PF00496">
    <property type="entry name" value="SBP_bac_5"/>
    <property type="match status" value="1"/>
</dbReference>
<organism evidence="7 8">
    <name type="scientific">Bartonella silvatica</name>
    <dbReference type="NCBI Taxonomy" id="357760"/>
    <lineage>
        <taxon>Bacteria</taxon>
        <taxon>Pseudomonadati</taxon>
        <taxon>Pseudomonadota</taxon>
        <taxon>Alphaproteobacteria</taxon>
        <taxon>Hyphomicrobiales</taxon>
        <taxon>Bartonellaceae</taxon>
        <taxon>Bartonella</taxon>
    </lineage>
</organism>
<name>A0ABV2HI94_9HYPH</name>
<feature type="domain" description="Solute-binding protein family 5" evidence="6">
    <location>
        <begin position="80"/>
        <end position="445"/>
    </location>
</feature>
<comment type="similarity">
    <text evidence="2">Belongs to the bacterial solute-binding protein 5 family.</text>
</comment>
<keyword evidence="3" id="KW-0813">Transport</keyword>
<dbReference type="InterPro" id="IPR039424">
    <property type="entry name" value="SBP_5"/>
</dbReference>
<proteinExistence type="inferred from homology"/>
<keyword evidence="5" id="KW-0472">Membrane</keyword>
<evidence type="ECO:0000256" key="1">
    <source>
        <dbReference type="ARBA" id="ARBA00004418"/>
    </source>
</evidence>
<dbReference type="PANTHER" id="PTHR30290">
    <property type="entry name" value="PERIPLASMIC BINDING COMPONENT OF ABC TRANSPORTER"/>
    <property type="match status" value="1"/>
</dbReference>
<keyword evidence="4" id="KW-0732">Signal</keyword>
<keyword evidence="8" id="KW-1185">Reference proteome</keyword>
<reference evidence="7 8" key="1">
    <citation type="submission" date="2024-06" db="EMBL/GenBank/DDBJ databases">
        <title>Genomic Encyclopedia of Type Strains, Phase IV (KMG-IV): sequencing the most valuable type-strain genomes for metagenomic binning, comparative biology and taxonomic classification.</title>
        <authorList>
            <person name="Goeker M."/>
        </authorList>
    </citation>
    <scope>NUCLEOTIDE SEQUENCE [LARGE SCALE GENOMIC DNA]</scope>
    <source>
        <strain evidence="7 8">DSM 23649</strain>
    </source>
</reference>
<dbReference type="PANTHER" id="PTHR30290:SF10">
    <property type="entry name" value="PERIPLASMIC OLIGOPEPTIDE-BINDING PROTEIN-RELATED"/>
    <property type="match status" value="1"/>
</dbReference>
<keyword evidence="5" id="KW-1133">Transmembrane helix</keyword>
<gene>
    <name evidence="7" type="ORF">ABID23_001294</name>
</gene>
<accession>A0ABV2HI94</accession>
<evidence type="ECO:0000259" key="6">
    <source>
        <dbReference type="Pfam" id="PF00496"/>
    </source>
</evidence>
<evidence type="ECO:0000313" key="8">
    <source>
        <dbReference type="Proteomes" id="UP001549086"/>
    </source>
</evidence>
<evidence type="ECO:0000313" key="7">
    <source>
        <dbReference type="EMBL" id="MET3590193.1"/>
    </source>
</evidence>
<evidence type="ECO:0000256" key="3">
    <source>
        <dbReference type="ARBA" id="ARBA00022448"/>
    </source>
</evidence>
<keyword evidence="5" id="KW-0812">Transmembrane</keyword>
<dbReference type="InterPro" id="IPR030678">
    <property type="entry name" value="Peptide/Ni-bd"/>
</dbReference>
<dbReference type="Proteomes" id="UP001549086">
    <property type="component" value="Unassembled WGS sequence"/>
</dbReference>
<sequence length="539" mass="60920">MRLKQIFKNYCILRWGVVFFNIFVPSLAMCIPPKDTLVMAWNMDSISSFDPAQAVEVVTSELLTNICSALVQYDKDDPTKIRPAMAKSWDVLDNGKRIVFHLRDDLKFDDGRTATAQDLAWSMQRIIKLGFSYAQSLTDYGFTEKNAAANIQALDDKTLQLKLDKPYPVQLILTVIGQSYASALLDRKTVEAESIDGDMGNKYLSTHSACVGPYKLVRWLPGEKVVLQATKHYWGEEAKIKNFVVQHVAESASQRLLLEKGDVDIARDLSSADVLDIEKQGGSVKISRVLRPQIIYLSLNNKNPVFANEKVRLALRYLIDYESLGKTILKGIGIPRATYMSLGVPGALDEQEGVPFKLDLEKARQLMSEAGYPNGFKANLLVGSLSYMSSVAQSIQDNASKIGIKFVIEQMAQSQLLNRVRSGNYDTAIMGWGSADPDGHPASLNHVFNPDATFTKKHNMYLAWRAGYYDENVNKMVMDALFEKDQNKRIRLYRALQHYIFEHGPMVYLFQTYYTIGMGPAVKKWVWNSFRLYYNDAEK</sequence>
<dbReference type="Gene3D" id="3.90.76.10">
    <property type="entry name" value="Dipeptide-binding Protein, Domain 1"/>
    <property type="match status" value="1"/>
</dbReference>
<comment type="caution">
    <text evidence="7">The sequence shown here is derived from an EMBL/GenBank/DDBJ whole genome shotgun (WGS) entry which is preliminary data.</text>
</comment>
<dbReference type="EMBL" id="JBEPLI010000015">
    <property type="protein sequence ID" value="MET3590193.1"/>
    <property type="molecule type" value="Genomic_DNA"/>
</dbReference>
<dbReference type="Gene3D" id="3.10.105.10">
    <property type="entry name" value="Dipeptide-binding Protein, Domain 3"/>
    <property type="match status" value="1"/>
</dbReference>
<dbReference type="Gene3D" id="3.40.190.10">
    <property type="entry name" value="Periplasmic binding protein-like II"/>
    <property type="match status" value="1"/>
</dbReference>
<dbReference type="InterPro" id="IPR000914">
    <property type="entry name" value="SBP_5_dom"/>
</dbReference>
<dbReference type="SUPFAM" id="SSF53850">
    <property type="entry name" value="Periplasmic binding protein-like II"/>
    <property type="match status" value="1"/>
</dbReference>
<evidence type="ECO:0000256" key="5">
    <source>
        <dbReference type="SAM" id="Phobius"/>
    </source>
</evidence>
<evidence type="ECO:0000256" key="2">
    <source>
        <dbReference type="ARBA" id="ARBA00005695"/>
    </source>
</evidence>
<feature type="transmembrane region" description="Helical" evidence="5">
    <location>
        <begin position="12"/>
        <end position="29"/>
    </location>
</feature>
<evidence type="ECO:0000256" key="4">
    <source>
        <dbReference type="ARBA" id="ARBA00022729"/>
    </source>
</evidence>
<dbReference type="RefSeq" id="WP_354190361.1">
    <property type="nucleotide sequence ID" value="NZ_JBEPLI010000015.1"/>
</dbReference>
<protein>
    <submittedName>
        <fullName evidence="7">Peptide/nickel transport system substrate-binding protein</fullName>
    </submittedName>
</protein>
<dbReference type="PIRSF" id="PIRSF002741">
    <property type="entry name" value="MppA"/>
    <property type="match status" value="1"/>
</dbReference>
<comment type="subcellular location">
    <subcellularLocation>
        <location evidence="1">Periplasm</location>
    </subcellularLocation>
</comment>